<dbReference type="Pfam" id="PF15868">
    <property type="entry name" value="MBF2"/>
    <property type="match status" value="1"/>
</dbReference>
<protein>
    <recommendedName>
        <fullName evidence="4">MBF2</fullName>
    </recommendedName>
</protein>
<proteinExistence type="predicted"/>
<sequence>MSFLTNSFLVCVLCVALYSAYDFQLGTTANGTLGYQETVKLSSVPLTSRIKNVFYNSNNTKIIKGILATDLQKTKAEPSVTAGGVGFSFVNLRLKGEKGKALNYLVQVFV</sequence>
<feature type="signal peptide" evidence="1">
    <location>
        <begin position="1"/>
        <end position="20"/>
    </location>
</feature>
<keyword evidence="3" id="KW-1185">Reference proteome</keyword>
<name>A0AAD7YZ52_MYTSE</name>
<reference evidence="2" key="1">
    <citation type="submission" date="2023-03" db="EMBL/GenBank/DDBJ databases">
        <title>Chromosome-level genomes of two armyworms, Mythimna separata and Mythimna loreyi, provide insights into the biosynthesis and reception of sex pheromones.</title>
        <authorList>
            <person name="Zhao H."/>
        </authorList>
    </citation>
    <scope>NUCLEOTIDE SEQUENCE</scope>
    <source>
        <strain evidence="2">BeijingLab</strain>
        <tissue evidence="2">Pupa</tissue>
    </source>
</reference>
<evidence type="ECO:0000313" key="3">
    <source>
        <dbReference type="Proteomes" id="UP001231518"/>
    </source>
</evidence>
<gene>
    <name evidence="2" type="ORF">PYW07_014986</name>
</gene>
<keyword evidence="1" id="KW-0732">Signal</keyword>
<dbReference type="Proteomes" id="UP001231518">
    <property type="component" value="Chromosome 6"/>
</dbReference>
<accession>A0AAD7YZ52</accession>
<evidence type="ECO:0008006" key="4">
    <source>
        <dbReference type="Google" id="ProtNLM"/>
    </source>
</evidence>
<evidence type="ECO:0000256" key="1">
    <source>
        <dbReference type="SAM" id="SignalP"/>
    </source>
</evidence>
<dbReference type="EMBL" id="JARGEI010000004">
    <property type="protein sequence ID" value="KAJ8732387.1"/>
    <property type="molecule type" value="Genomic_DNA"/>
</dbReference>
<dbReference type="AlphaFoldDB" id="A0AAD7YZ52"/>
<evidence type="ECO:0000313" key="2">
    <source>
        <dbReference type="EMBL" id="KAJ8732387.1"/>
    </source>
</evidence>
<comment type="caution">
    <text evidence="2">The sequence shown here is derived from an EMBL/GenBank/DDBJ whole genome shotgun (WGS) entry which is preliminary data.</text>
</comment>
<feature type="chain" id="PRO_5042108084" description="MBF2" evidence="1">
    <location>
        <begin position="21"/>
        <end position="110"/>
    </location>
</feature>
<dbReference type="InterPro" id="IPR031734">
    <property type="entry name" value="MBF2"/>
</dbReference>
<organism evidence="2 3">
    <name type="scientific">Mythimna separata</name>
    <name type="common">Oriental armyworm</name>
    <name type="synonym">Pseudaletia separata</name>
    <dbReference type="NCBI Taxonomy" id="271217"/>
    <lineage>
        <taxon>Eukaryota</taxon>
        <taxon>Metazoa</taxon>
        <taxon>Ecdysozoa</taxon>
        <taxon>Arthropoda</taxon>
        <taxon>Hexapoda</taxon>
        <taxon>Insecta</taxon>
        <taxon>Pterygota</taxon>
        <taxon>Neoptera</taxon>
        <taxon>Endopterygota</taxon>
        <taxon>Lepidoptera</taxon>
        <taxon>Glossata</taxon>
        <taxon>Ditrysia</taxon>
        <taxon>Noctuoidea</taxon>
        <taxon>Noctuidae</taxon>
        <taxon>Noctuinae</taxon>
        <taxon>Hadenini</taxon>
        <taxon>Mythimna</taxon>
    </lineage>
</organism>